<comment type="caution">
    <text evidence="2">The sequence shown here is derived from an EMBL/GenBank/DDBJ whole genome shotgun (WGS) entry which is preliminary data.</text>
</comment>
<dbReference type="eggNOG" id="ENOG5033NZH">
    <property type="taxonomic scope" value="Bacteria"/>
</dbReference>
<gene>
    <name evidence="2" type="ORF">NSU_4662</name>
</gene>
<evidence type="ECO:0000313" key="2">
    <source>
        <dbReference type="EMBL" id="EHJ58393.1"/>
    </source>
</evidence>
<keyword evidence="3" id="KW-1185">Reference proteome</keyword>
<sequence length="105" mass="11753">MAVTTSNANAVVQLFEPRSGRHVISVYVRKNDHATVAVPPGTYQMKVAEGQRWYGQKAFFGFSATYETVTLPMTFTRGRGNGIDLRRRPDGTLPMRPNWRAPSPI</sequence>
<dbReference type="RefSeq" id="WP_007015569.1">
    <property type="nucleotide sequence ID" value="NZ_CP009293.1"/>
</dbReference>
<evidence type="ECO:0000313" key="3">
    <source>
        <dbReference type="Proteomes" id="UP000004030"/>
    </source>
</evidence>
<reference evidence="2 3" key="1">
    <citation type="journal article" date="2012" name="J. Bacteriol.">
        <title>Genome sequence of benzo(a)pyrene-degrading bacterium Novosphingobium pentaromativorans US6-1.</title>
        <authorList>
            <person name="Luo Y.R."/>
            <person name="Kang S.G."/>
            <person name="Kim S.J."/>
            <person name="Kim M.R."/>
            <person name="Li N."/>
            <person name="Lee J.H."/>
            <person name="Kwon K.K."/>
        </authorList>
    </citation>
    <scope>NUCLEOTIDE SEQUENCE [LARGE SCALE GENOMIC DNA]</scope>
    <source>
        <strain evidence="2 3">US6-1</strain>
    </source>
</reference>
<feature type="region of interest" description="Disordered" evidence="1">
    <location>
        <begin position="79"/>
        <end position="105"/>
    </location>
</feature>
<dbReference type="Proteomes" id="UP000004030">
    <property type="component" value="Unassembled WGS sequence"/>
</dbReference>
<accession>G6EJZ1</accession>
<protein>
    <submittedName>
        <fullName evidence="2">Uncharacterized protein</fullName>
    </submittedName>
</protein>
<evidence type="ECO:0000256" key="1">
    <source>
        <dbReference type="SAM" id="MobiDB-lite"/>
    </source>
</evidence>
<dbReference type="EMBL" id="AGFM01000083">
    <property type="protein sequence ID" value="EHJ58393.1"/>
    <property type="molecule type" value="Genomic_DNA"/>
</dbReference>
<proteinExistence type="predicted"/>
<name>G6EJZ1_9SPHN</name>
<organism evidence="2 3">
    <name type="scientific">Novosphingobium pentaromativorans US6-1</name>
    <dbReference type="NCBI Taxonomy" id="1088721"/>
    <lineage>
        <taxon>Bacteria</taxon>
        <taxon>Pseudomonadati</taxon>
        <taxon>Pseudomonadota</taxon>
        <taxon>Alphaproteobacteria</taxon>
        <taxon>Sphingomonadales</taxon>
        <taxon>Sphingomonadaceae</taxon>
        <taxon>Novosphingobium</taxon>
    </lineage>
</organism>
<dbReference type="AlphaFoldDB" id="G6EJZ1"/>